<protein>
    <recommendedName>
        <fullName evidence="2">Organic solvent tolerance-like N-terminal domain-containing protein</fullName>
    </recommendedName>
</protein>
<feature type="region of interest" description="Disordered" evidence="1">
    <location>
        <begin position="708"/>
        <end position="806"/>
    </location>
</feature>
<feature type="compositionally biased region" description="Low complexity" evidence="1">
    <location>
        <begin position="716"/>
        <end position="728"/>
    </location>
</feature>
<keyword evidence="4" id="KW-1185">Reference proteome</keyword>
<feature type="region of interest" description="Disordered" evidence="1">
    <location>
        <begin position="476"/>
        <end position="507"/>
    </location>
</feature>
<evidence type="ECO:0000256" key="1">
    <source>
        <dbReference type="SAM" id="MobiDB-lite"/>
    </source>
</evidence>
<feature type="domain" description="Organic solvent tolerance-like N-terminal" evidence="2">
    <location>
        <begin position="24"/>
        <end position="179"/>
    </location>
</feature>
<dbReference type="Gene3D" id="2.60.450.10">
    <property type="entry name" value="Lipopolysaccharide (LPS) transport protein A like domain"/>
    <property type="match status" value="2"/>
</dbReference>
<evidence type="ECO:0000313" key="3">
    <source>
        <dbReference type="EMBL" id="RFZ81781.1"/>
    </source>
</evidence>
<reference evidence="3 4" key="1">
    <citation type="submission" date="2018-08" db="EMBL/GenBank/DDBJ databases">
        <title>Mucilaginibacter terrae sp. nov., isolated from manganese diggings.</title>
        <authorList>
            <person name="Huang Y."/>
            <person name="Zhou Z."/>
        </authorList>
    </citation>
    <scope>NUCLEOTIDE SEQUENCE [LARGE SCALE GENOMIC DNA]</scope>
    <source>
        <strain evidence="3 4">ZH6</strain>
    </source>
</reference>
<evidence type="ECO:0000259" key="2">
    <source>
        <dbReference type="Pfam" id="PF13100"/>
    </source>
</evidence>
<accession>A0A3E2NLD8</accession>
<evidence type="ECO:0000313" key="4">
    <source>
        <dbReference type="Proteomes" id="UP000260823"/>
    </source>
</evidence>
<feature type="compositionally biased region" description="Basic and acidic residues" evidence="1">
    <location>
        <begin position="791"/>
        <end position="806"/>
    </location>
</feature>
<name>A0A3E2NLD8_9SPHI</name>
<dbReference type="AlphaFoldDB" id="A0A3E2NLD8"/>
<dbReference type="EMBL" id="QWDE01000004">
    <property type="protein sequence ID" value="RFZ81781.1"/>
    <property type="molecule type" value="Genomic_DNA"/>
</dbReference>
<dbReference type="Pfam" id="PF13100">
    <property type="entry name" value="OstA_2"/>
    <property type="match status" value="1"/>
</dbReference>
<gene>
    <name evidence="3" type="ORF">DYU05_18340</name>
</gene>
<comment type="caution">
    <text evidence="3">The sequence shown here is derived from an EMBL/GenBank/DDBJ whole genome shotgun (WGS) entry which is preliminary data.</text>
</comment>
<feature type="region of interest" description="Disordered" evidence="1">
    <location>
        <begin position="332"/>
        <end position="351"/>
    </location>
</feature>
<organism evidence="3 4">
    <name type="scientific">Mucilaginibacter terrenus</name>
    <dbReference type="NCBI Taxonomy" id="2482727"/>
    <lineage>
        <taxon>Bacteria</taxon>
        <taxon>Pseudomonadati</taxon>
        <taxon>Bacteroidota</taxon>
        <taxon>Sphingobacteriia</taxon>
        <taxon>Sphingobacteriales</taxon>
        <taxon>Sphingobacteriaceae</taxon>
        <taxon>Mucilaginibacter</taxon>
    </lineage>
</organism>
<sequence length="806" mass="89595">MVIKYVFSILFILTTVTAFSQKKSVVNLIRSTSTENVRINGKDVVKVHQGVFQQDYSVMRSDSAYFYVQDNAFDAFGHVNITQGDTLNIFSDKLNYNGNTKVAILTDNVKMVDKDATLTTNYLTYNTATRIGTYTGGGKIVNKDNTLTSKNGYYFAFSRDAYFRYDVVEVTPDALIKTDTMRYNSGTRIAYFYGPTNIYDTKDKKDTLYTENGLYNTITEQAFFGKRNLYKSGTKRLKGDSLFYDKKAGLGRAVKHVIFTDSEQKTNLYGDLANYYKDEERTVVTQDPYVVIVTEERDTTAKDSVAPNAVKDVKGGKGKKVSPIKAPSLDAAKAPLGTPVKTTPPVSPIKAPALGTPVKALSTDTLAKRDTSIKVDSLAKLKPKEKTKHDSVYISADVLVTQMMTYKAYKDMIEKERLSRIRDTTKIKAANAKAGAKFRREELLVLRPPGSRRDSIMLPLLFGLPKKQATPVLAATGKADKGAKGRQQPKAANGQEQPPRELADEVDNDPVFKVRPITLSDTARIRIVKAYHNAKLFKSDLQAKSDSMFYSYADSTLRCFVNPLIWTQGSQLSGDTITLQMRNKKIDNLMMFPAAFIVNIEKDDSVNFNQVSGKRMRGFFKDDKLDRMYVSGNAESIYYSRDSGKVSGMERSLTTRMRILFKDNSATDVFNVTKPEHRYGPLAKFKEDERILKGFIWKPKERPISKESIIPSYSRKQAAAAAKNNKGKPPLKPGTSDKMPADTAKNKPPALLLPKGSKDSTGVKPAPLLKPAADKTIVKPAAKPVGGVKADTTKKQVKDTTAVKKP</sequence>
<proteinExistence type="predicted"/>
<dbReference type="InterPro" id="IPR005653">
    <property type="entry name" value="OstA-like_N"/>
</dbReference>
<dbReference type="OrthoDB" id="9805931at2"/>
<dbReference type="Proteomes" id="UP000260823">
    <property type="component" value="Unassembled WGS sequence"/>
</dbReference>